<sequence length="162" mass="17869">MILRRGLFSKLVGRNGRRARRAGLTVVELLLVLGILSILGLFLSRDVSQVLSQSYFTNSVERIVHTLRTAQVYSIGGKEGSSWGLHLEAGKITLFKGTDWASRDSGFDVSSDLPASLLVTGWRDFYFDKLRGTPSEAFSFLVEYQKRVGTISVGSQGAINRP</sequence>
<gene>
    <name evidence="2" type="ORF">ENR01_00650</name>
</gene>
<evidence type="ECO:0008006" key="3">
    <source>
        <dbReference type="Google" id="ProtNLM"/>
    </source>
</evidence>
<evidence type="ECO:0000256" key="1">
    <source>
        <dbReference type="SAM" id="Phobius"/>
    </source>
</evidence>
<comment type="caution">
    <text evidence="2">The sequence shown here is derived from an EMBL/GenBank/DDBJ whole genome shotgun (WGS) entry which is preliminary data.</text>
</comment>
<reference evidence="2" key="1">
    <citation type="journal article" date="2020" name="mSystems">
        <title>Genome- and Community-Level Interaction Insights into Carbon Utilization and Element Cycling Functions of Hydrothermarchaeota in Hydrothermal Sediment.</title>
        <authorList>
            <person name="Zhou Z."/>
            <person name="Liu Y."/>
            <person name="Xu W."/>
            <person name="Pan J."/>
            <person name="Luo Z.H."/>
            <person name="Li M."/>
        </authorList>
    </citation>
    <scope>NUCLEOTIDE SEQUENCE [LARGE SCALE GENOMIC DNA]</scope>
    <source>
        <strain evidence="2">SpSt-361</strain>
    </source>
</reference>
<dbReference type="EMBL" id="DSPJ01000017">
    <property type="protein sequence ID" value="HEX61654.1"/>
    <property type="molecule type" value="Genomic_DNA"/>
</dbReference>
<proteinExistence type="predicted"/>
<keyword evidence="1" id="KW-0812">Transmembrane</keyword>
<feature type="transmembrane region" description="Helical" evidence="1">
    <location>
        <begin position="21"/>
        <end position="43"/>
    </location>
</feature>
<keyword evidence="1" id="KW-1133">Transmembrane helix</keyword>
<dbReference type="AlphaFoldDB" id="A0A831Z127"/>
<accession>A0A831Z127</accession>
<keyword evidence="1" id="KW-0472">Membrane</keyword>
<organism evidence="2">
    <name type="scientific">candidate division WWE3 bacterium</name>
    <dbReference type="NCBI Taxonomy" id="2053526"/>
    <lineage>
        <taxon>Bacteria</taxon>
        <taxon>Katanobacteria</taxon>
    </lineage>
</organism>
<evidence type="ECO:0000313" key="2">
    <source>
        <dbReference type="EMBL" id="HEX61654.1"/>
    </source>
</evidence>
<name>A0A831Z127_UNCKA</name>
<protein>
    <recommendedName>
        <fullName evidence="3">Prepilin-type N-terminal cleavage/methylation domain-containing protein</fullName>
    </recommendedName>
</protein>